<evidence type="ECO:0008006" key="3">
    <source>
        <dbReference type="Google" id="ProtNLM"/>
    </source>
</evidence>
<dbReference type="Gene3D" id="3.40.50.720">
    <property type="entry name" value="NAD(P)-binding Rossmann-like Domain"/>
    <property type="match status" value="1"/>
</dbReference>
<proteinExistence type="inferred from homology"/>
<sequence length="156" mass="16137">ICPVTPFEEITVEEWDLVLGVNLKGAFLCSKAVAPIMRKQHSGKIINIASSAGQMGGLAVGLHYSASKAGIFGLTKGLARILAPDIQVNAVSPGTTESEMTSGWDQAATDSIVSKIPAGRLGRPIDVAAAVLFLASDVTEFITGQTLSVNGGLLMV</sequence>
<dbReference type="SUPFAM" id="SSF51735">
    <property type="entry name" value="NAD(P)-binding Rossmann-fold domains"/>
    <property type="match status" value="1"/>
</dbReference>
<dbReference type="InterPro" id="IPR002347">
    <property type="entry name" value="SDR_fam"/>
</dbReference>
<comment type="caution">
    <text evidence="2">The sequence shown here is derived from an EMBL/GenBank/DDBJ whole genome shotgun (WGS) entry which is preliminary data.</text>
</comment>
<dbReference type="PRINTS" id="PR00080">
    <property type="entry name" value="SDRFAMILY"/>
</dbReference>
<name>X1EZI9_9ZZZZ</name>
<reference evidence="2" key="1">
    <citation type="journal article" date="2014" name="Front. Microbiol.">
        <title>High frequency of phylogenetically diverse reductive dehalogenase-homologous genes in deep subseafloor sedimentary metagenomes.</title>
        <authorList>
            <person name="Kawai M."/>
            <person name="Futagami T."/>
            <person name="Toyoda A."/>
            <person name="Takaki Y."/>
            <person name="Nishi S."/>
            <person name="Hori S."/>
            <person name="Arai W."/>
            <person name="Tsubouchi T."/>
            <person name="Morono Y."/>
            <person name="Uchiyama I."/>
            <person name="Ito T."/>
            <person name="Fujiyama A."/>
            <person name="Inagaki F."/>
            <person name="Takami H."/>
        </authorList>
    </citation>
    <scope>NUCLEOTIDE SEQUENCE</scope>
    <source>
        <strain evidence="2">Expedition CK06-06</strain>
    </source>
</reference>
<accession>X1EZI9</accession>
<dbReference type="GO" id="GO:0030497">
    <property type="term" value="P:fatty acid elongation"/>
    <property type="evidence" value="ECO:0007669"/>
    <property type="project" value="TreeGrafter"/>
</dbReference>
<dbReference type="AlphaFoldDB" id="X1EZI9"/>
<evidence type="ECO:0000313" key="2">
    <source>
        <dbReference type="EMBL" id="GAH38811.1"/>
    </source>
</evidence>
<protein>
    <recommendedName>
        <fullName evidence="3">SDR family oxidoreductase</fullName>
    </recommendedName>
</protein>
<gene>
    <name evidence="2" type="ORF">S03H2_16177</name>
</gene>
<feature type="non-terminal residue" evidence="2">
    <location>
        <position position="1"/>
    </location>
</feature>
<evidence type="ECO:0000256" key="1">
    <source>
        <dbReference type="ARBA" id="ARBA00006484"/>
    </source>
</evidence>
<dbReference type="GO" id="GO:0016616">
    <property type="term" value="F:oxidoreductase activity, acting on the CH-OH group of donors, NAD or NADP as acceptor"/>
    <property type="evidence" value="ECO:0007669"/>
    <property type="project" value="TreeGrafter"/>
</dbReference>
<dbReference type="InterPro" id="IPR036291">
    <property type="entry name" value="NAD(P)-bd_dom_sf"/>
</dbReference>
<dbReference type="PANTHER" id="PTHR42760">
    <property type="entry name" value="SHORT-CHAIN DEHYDROGENASES/REDUCTASES FAMILY MEMBER"/>
    <property type="match status" value="1"/>
</dbReference>
<comment type="similarity">
    <text evidence="1">Belongs to the short-chain dehydrogenases/reductases (SDR) family.</text>
</comment>
<dbReference type="EMBL" id="BARU01008254">
    <property type="protein sequence ID" value="GAH38811.1"/>
    <property type="molecule type" value="Genomic_DNA"/>
</dbReference>
<dbReference type="PROSITE" id="PS00061">
    <property type="entry name" value="ADH_SHORT"/>
    <property type="match status" value="1"/>
</dbReference>
<dbReference type="PANTHER" id="PTHR42760:SF135">
    <property type="entry name" value="BLL7886 PROTEIN"/>
    <property type="match status" value="1"/>
</dbReference>
<dbReference type="Pfam" id="PF13561">
    <property type="entry name" value="adh_short_C2"/>
    <property type="match status" value="1"/>
</dbReference>
<organism evidence="2">
    <name type="scientific">marine sediment metagenome</name>
    <dbReference type="NCBI Taxonomy" id="412755"/>
    <lineage>
        <taxon>unclassified sequences</taxon>
        <taxon>metagenomes</taxon>
        <taxon>ecological metagenomes</taxon>
    </lineage>
</organism>
<dbReference type="InterPro" id="IPR020904">
    <property type="entry name" value="Sc_DH/Rdtase_CS"/>
</dbReference>
<dbReference type="PRINTS" id="PR00081">
    <property type="entry name" value="GDHRDH"/>
</dbReference>